<dbReference type="EMBL" id="JAKJSC010000003">
    <property type="protein sequence ID" value="MDE5419270.1"/>
    <property type="molecule type" value="Genomic_DNA"/>
</dbReference>
<evidence type="ECO:0000313" key="3">
    <source>
        <dbReference type="EMBL" id="MDE5419270.1"/>
    </source>
</evidence>
<feature type="signal peptide" evidence="1">
    <location>
        <begin position="1"/>
        <end position="23"/>
    </location>
</feature>
<dbReference type="InterPro" id="IPR011990">
    <property type="entry name" value="TPR-like_helical_dom_sf"/>
</dbReference>
<gene>
    <name evidence="3" type="ORF">L3049_14815</name>
</gene>
<proteinExistence type="predicted"/>
<reference evidence="3 4" key="1">
    <citation type="submission" date="2022-01" db="EMBL/GenBank/DDBJ databases">
        <title>Labilibaculum sp. nov, a marine bacterium isolated from Antarctica.</title>
        <authorList>
            <person name="Dai W."/>
        </authorList>
    </citation>
    <scope>NUCLEOTIDE SEQUENCE [LARGE SCALE GENOMIC DNA]</scope>
    <source>
        <strain evidence="3 4">DW002</strain>
    </source>
</reference>
<protein>
    <submittedName>
        <fullName evidence="3">RagB/SusD family nutrient uptake outer membrane protein</fullName>
    </submittedName>
</protein>
<dbReference type="PROSITE" id="PS51257">
    <property type="entry name" value="PROKAR_LIPOPROTEIN"/>
    <property type="match status" value="1"/>
</dbReference>
<feature type="chain" id="PRO_5045801678" evidence="1">
    <location>
        <begin position="24"/>
        <end position="515"/>
    </location>
</feature>
<dbReference type="Proteomes" id="UP001528920">
    <property type="component" value="Unassembled WGS sequence"/>
</dbReference>
<accession>A0ABT5VV43</accession>
<feature type="domain" description="SusD-like N-terminal" evidence="2">
    <location>
        <begin position="22"/>
        <end position="223"/>
    </location>
</feature>
<dbReference type="InterPro" id="IPR033985">
    <property type="entry name" value="SusD-like_N"/>
</dbReference>
<evidence type="ECO:0000259" key="2">
    <source>
        <dbReference type="Pfam" id="PF14322"/>
    </source>
</evidence>
<sequence length="515" mass="57403">MKRINILFIALLALITVSCDSFLDETPDNRAEVDSQLKIRKLLVSAYSTGNYALVTEVSSDNVDDNGKSNPNTTRFYEQIANWEDITEVENDDPKTIWEGAYGAIAHSNEALAAIAELGEAELAAEKGEALITRAYNHFILVNVFCQHYNTGSSSSDLGIPYMETSETTLNPQYERGTVKDVYEKINTDIEAALPLISDDIYEVNAYHFTKKAAYAFAARFNLYYEKWAKAKEYASKVVTDNPSTQLRDWAALGALPRQPDPVTNAYINDAANLLAATSGSNIGLYFGAYYHGSRYNHSRKIADEQTLLAPLPFGGISGSDYNFGPFVYAGTNLDKTLFYKIPFLFEYTDPVAGIGYRRSVMIPFTTDETLLVRAEAKAMLGENDAALADLNAWSSNFFKGNEATLTQVNDFYSNLPFSSEVSASQKKRLSPKFTLATGTQENLIHYVLQCRRVLTLHEGLRWFDIKRYGIEVPRYQIQADGTSTVIDVLEVEDLRKAIQIPQDVVSAGFEANPR</sequence>
<dbReference type="Gene3D" id="1.25.40.390">
    <property type="match status" value="2"/>
</dbReference>
<comment type="caution">
    <text evidence="3">The sequence shown here is derived from an EMBL/GenBank/DDBJ whole genome shotgun (WGS) entry which is preliminary data.</text>
</comment>
<dbReference type="RefSeq" id="WP_275110600.1">
    <property type="nucleotide sequence ID" value="NZ_JAKJSC010000003.1"/>
</dbReference>
<evidence type="ECO:0000256" key="1">
    <source>
        <dbReference type="SAM" id="SignalP"/>
    </source>
</evidence>
<dbReference type="Pfam" id="PF14322">
    <property type="entry name" value="SusD-like_3"/>
    <property type="match status" value="1"/>
</dbReference>
<evidence type="ECO:0000313" key="4">
    <source>
        <dbReference type="Proteomes" id="UP001528920"/>
    </source>
</evidence>
<keyword evidence="4" id="KW-1185">Reference proteome</keyword>
<keyword evidence="1" id="KW-0732">Signal</keyword>
<dbReference type="SUPFAM" id="SSF48452">
    <property type="entry name" value="TPR-like"/>
    <property type="match status" value="1"/>
</dbReference>
<organism evidence="3 4">
    <name type="scientific">Paralabilibaculum antarcticum</name>
    <dbReference type="NCBI Taxonomy" id="2912572"/>
    <lineage>
        <taxon>Bacteria</taxon>
        <taxon>Pseudomonadati</taxon>
        <taxon>Bacteroidota</taxon>
        <taxon>Bacteroidia</taxon>
        <taxon>Marinilabiliales</taxon>
        <taxon>Marinifilaceae</taxon>
        <taxon>Paralabilibaculum</taxon>
    </lineage>
</organism>
<name>A0ABT5VV43_9BACT</name>